<evidence type="ECO:0000313" key="12">
    <source>
        <dbReference type="Proteomes" id="UP000005824"/>
    </source>
</evidence>
<dbReference type="EMBL" id="ABVL01000004">
    <property type="protein sequence ID" value="EDY20706.1"/>
    <property type="molecule type" value="Genomic_DNA"/>
</dbReference>
<dbReference type="GO" id="GO:0046872">
    <property type="term" value="F:metal ion binding"/>
    <property type="evidence" value="ECO:0007669"/>
    <property type="project" value="UniProtKB-KW"/>
</dbReference>
<dbReference type="PROSITE" id="PS00595">
    <property type="entry name" value="AA_TRANSFER_CLASS_5"/>
    <property type="match status" value="1"/>
</dbReference>
<dbReference type="InterPro" id="IPR015424">
    <property type="entry name" value="PyrdxlP-dep_Trfase"/>
</dbReference>
<dbReference type="PANTHER" id="PTHR11601:SF34">
    <property type="entry name" value="CYSTEINE DESULFURASE"/>
    <property type="match status" value="1"/>
</dbReference>
<dbReference type="Gene3D" id="1.10.260.50">
    <property type="match status" value="1"/>
</dbReference>
<dbReference type="RefSeq" id="WP_006979228.1">
    <property type="nucleotide sequence ID" value="NZ_ABVL01000004.1"/>
</dbReference>
<dbReference type="SUPFAM" id="SSF53383">
    <property type="entry name" value="PLP-dependent transferases"/>
    <property type="match status" value="1"/>
</dbReference>
<dbReference type="Pfam" id="PF00266">
    <property type="entry name" value="Aminotran_5"/>
    <property type="match status" value="1"/>
</dbReference>
<dbReference type="STRING" id="497964.CfE428DRAFT_1903"/>
<dbReference type="PANTHER" id="PTHR11601">
    <property type="entry name" value="CYSTEINE DESULFURYLASE FAMILY MEMBER"/>
    <property type="match status" value="1"/>
</dbReference>
<dbReference type="InterPro" id="IPR015422">
    <property type="entry name" value="PyrdxlP-dep_Trfase_small"/>
</dbReference>
<evidence type="ECO:0000256" key="2">
    <source>
        <dbReference type="ARBA" id="ARBA00003120"/>
    </source>
</evidence>
<evidence type="ECO:0000256" key="4">
    <source>
        <dbReference type="ARBA" id="ARBA00012239"/>
    </source>
</evidence>
<proteinExistence type="inferred from homology"/>
<dbReference type="Proteomes" id="UP000005824">
    <property type="component" value="Unassembled WGS sequence"/>
</dbReference>
<evidence type="ECO:0000259" key="10">
    <source>
        <dbReference type="SMART" id="SM00731"/>
    </source>
</evidence>
<feature type="domain" description="SprT-like" evidence="10">
    <location>
        <begin position="417"/>
        <end position="566"/>
    </location>
</feature>
<comment type="similarity">
    <text evidence="3">Belongs to the class-V pyridoxal-phosphate-dependent aminotransferase family. NifS/IscS subfamily.</text>
</comment>
<comment type="catalytic activity">
    <reaction evidence="9">
        <text>(sulfur carrier)-H + L-cysteine = (sulfur carrier)-SH + L-alanine</text>
        <dbReference type="Rhea" id="RHEA:43892"/>
        <dbReference type="Rhea" id="RHEA-COMP:14737"/>
        <dbReference type="Rhea" id="RHEA-COMP:14739"/>
        <dbReference type="ChEBI" id="CHEBI:29917"/>
        <dbReference type="ChEBI" id="CHEBI:35235"/>
        <dbReference type="ChEBI" id="CHEBI:57972"/>
        <dbReference type="ChEBI" id="CHEBI:64428"/>
        <dbReference type="EC" id="2.8.1.7"/>
    </reaction>
</comment>
<reference evidence="11 12" key="1">
    <citation type="journal article" date="2011" name="J. Bacteriol.">
        <title>Genome sequence of Chthoniobacter flavus Ellin428, an aerobic heterotrophic soil bacterium.</title>
        <authorList>
            <person name="Kant R."/>
            <person name="van Passel M.W."/>
            <person name="Palva A."/>
            <person name="Lucas S."/>
            <person name="Lapidus A."/>
            <person name="Glavina Del Rio T."/>
            <person name="Dalin E."/>
            <person name="Tice H."/>
            <person name="Bruce D."/>
            <person name="Goodwin L."/>
            <person name="Pitluck S."/>
            <person name="Larimer F.W."/>
            <person name="Land M.L."/>
            <person name="Hauser L."/>
            <person name="Sangwan P."/>
            <person name="de Vos W.M."/>
            <person name="Janssen P.H."/>
            <person name="Smidt H."/>
        </authorList>
    </citation>
    <scope>NUCLEOTIDE SEQUENCE [LARGE SCALE GENOMIC DNA]</scope>
    <source>
        <strain evidence="11 12">Ellin428</strain>
    </source>
</reference>
<keyword evidence="12" id="KW-1185">Reference proteome</keyword>
<dbReference type="SMART" id="SM00731">
    <property type="entry name" value="SprT"/>
    <property type="match status" value="1"/>
</dbReference>
<comment type="function">
    <text evidence="2">Catalyzes the removal of elemental sulfur atoms from cysteine to produce alanine. Seems to participate in the biosynthesis of the nitrogenase metalloclusters by providing the inorganic sulfur required for the Fe-S core formation.</text>
</comment>
<dbReference type="Gene3D" id="3.40.640.10">
    <property type="entry name" value="Type I PLP-dependent aspartate aminotransferase-like (Major domain)"/>
    <property type="match status" value="1"/>
</dbReference>
<sequence>MIYLDYNATTPLAPEALAEMRPYLERHFGNPSSIHAAGREARAAIDDARDRLARLLGAKPHEIIFTGGGTEADNLAVIGLARAQASRGRHVISCTTEHHAVLHACEHLQKKEGFRITWLPVDAGGRVRPQDVADAITPETTLVSIMTANNETGTTQPIREISAICRERGVLLHSDAIQSFGKEPLDTREFDALSLAAHKFYGPKGAGALYLRTGLSIERLQHGGSHENERRPGTENTAAIVGMTRAAELALATMESERPRQAALRDQLWDGIREALPTAVRNGDPEHCLANTLNVSFPGLDGEGLLINLDLAGICASSGSACMVGSIMPSHVLLRHGCGAGTRALDRSLFTRQGKHHKRNHYYDRPPASDLLPPANCHRMSLGRQFDYLTRLISTRHKKPLPLEKQPELPATPNRDAAMEAKARELLRDVDCPTLSQRVIVRWNPRMRSTAGTALVSKSLITLNPRLRAFGEVEVDRTLRHELAHLLAHHRAGRRHIDPHGPEWQQACRDLGLHDEKRCHTLALPRRELAARHFYRCPACTQEIKRVRPFGRKTACLDCCRRHNRGQYDERFRFLKVPGPAK</sequence>
<keyword evidence="11" id="KW-0808">Transferase</keyword>
<dbReference type="Gene3D" id="3.90.1150.10">
    <property type="entry name" value="Aspartate Aminotransferase, domain 1"/>
    <property type="match status" value="1"/>
</dbReference>
<keyword evidence="11" id="KW-0032">Aminotransferase</keyword>
<dbReference type="InterPro" id="IPR006640">
    <property type="entry name" value="SprT-like_domain"/>
</dbReference>
<dbReference type="GO" id="GO:0008483">
    <property type="term" value="F:transaminase activity"/>
    <property type="evidence" value="ECO:0007669"/>
    <property type="project" value="UniProtKB-KW"/>
</dbReference>
<accession>B4CZ15</accession>
<organism evidence="11 12">
    <name type="scientific">Chthoniobacter flavus Ellin428</name>
    <dbReference type="NCBI Taxonomy" id="497964"/>
    <lineage>
        <taxon>Bacteria</taxon>
        <taxon>Pseudomonadati</taxon>
        <taxon>Verrucomicrobiota</taxon>
        <taxon>Spartobacteria</taxon>
        <taxon>Chthoniobacterales</taxon>
        <taxon>Chthoniobacteraceae</taxon>
        <taxon>Chthoniobacter</taxon>
    </lineage>
</organism>
<dbReference type="eggNOG" id="COG1104">
    <property type="taxonomic scope" value="Bacteria"/>
</dbReference>
<dbReference type="GO" id="GO:0006950">
    <property type="term" value="P:response to stress"/>
    <property type="evidence" value="ECO:0007669"/>
    <property type="project" value="UniProtKB-ARBA"/>
</dbReference>
<evidence type="ECO:0000313" key="11">
    <source>
        <dbReference type="EMBL" id="EDY20706.1"/>
    </source>
</evidence>
<evidence type="ECO:0000256" key="1">
    <source>
        <dbReference type="ARBA" id="ARBA00001933"/>
    </source>
</evidence>
<keyword evidence="5" id="KW-0479">Metal-binding</keyword>
<protein>
    <recommendedName>
        <fullName evidence="4">cysteine desulfurase</fullName>
        <ecNumber evidence="4">2.8.1.7</ecNumber>
    </recommendedName>
</protein>
<dbReference type="GO" id="GO:0051536">
    <property type="term" value="F:iron-sulfur cluster binding"/>
    <property type="evidence" value="ECO:0007669"/>
    <property type="project" value="UniProtKB-KW"/>
</dbReference>
<evidence type="ECO:0000256" key="3">
    <source>
        <dbReference type="ARBA" id="ARBA00006490"/>
    </source>
</evidence>
<evidence type="ECO:0000256" key="6">
    <source>
        <dbReference type="ARBA" id="ARBA00022898"/>
    </source>
</evidence>
<comment type="caution">
    <text evidence="11">The sequence shown here is derived from an EMBL/GenBank/DDBJ whole genome shotgun (WGS) entry which is preliminary data.</text>
</comment>
<keyword evidence="6" id="KW-0663">Pyridoxal phosphate</keyword>
<dbReference type="InterPro" id="IPR015421">
    <property type="entry name" value="PyrdxlP-dep_Trfase_major"/>
</dbReference>
<gene>
    <name evidence="11" type="ORF">CfE428DRAFT_1903</name>
</gene>
<dbReference type="InterPro" id="IPR000192">
    <property type="entry name" value="Aminotrans_V_dom"/>
</dbReference>
<comment type="cofactor">
    <cofactor evidence="1">
        <name>pyridoxal 5'-phosphate</name>
        <dbReference type="ChEBI" id="CHEBI:597326"/>
    </cofactor>
</comment>
<dbReference type="AlphaFoldDB" id="B4CZ15"/>
<dbReference type="InParanoid" id="B4CZ15"/>
<evidence type="ECO:0000256" key="5">
    <source>
        <dbReference type="ARBA" id="ARBA00022723"/>
    </source>
</evidence>
<evidence type="ECO:0000256" key="8">
    <source>
        <dbReference type="ARBA" id="ARBA00023014"/>
    </source>
</evidence>
<dbReference type="EC" id="2.8.1.7" evidence="4"/>
<dbReference type="GO" id="GO:0031071">
    <property type="term" value="F:cysteine desulfurase activity"/>
    <property type="evidence" value="ECO:0007669"/>
    <property type="project" value="UniProtKB-EC"/>
</dbReference>
<keyword evidence="7" id="KW-0408">Iron</keyword>
<evidence type="ECO:0000256" key="9">
    <source>
        <dbReference type="ARBA" id="ARBA00050776"/>
    </source>
</evidence>
<dbReference type="Pfam" id="PF10263">
    <property type="entry name" value="SprT-like"/>
    <property type="match status" value="1"/>
</dbReference>
<dbReference type="FunFam" id="3.40.640.10:FF:000084">
    <property type="entry name" value="IscS-like cysteine desulfurase"/>
    <property type="match status" value="1"/>
</dbReference>
<keyword evidence="8" id="KW-0411">Iron-sulfur</keyword>
<dbReference type="InterPro" id="IPR020578">
    <property type="entry name" value="Aminotrans_V_PyrdxlP_BS"/>
</dbReference>
<name>B4CZ15_9BACT</name>
<evidence type="ECO:0000256" key="7">
    <source>
        <dbReference type="ARBA" id="ARBA00023004"/>
    </source>
</evidence>